<evidence type="ECO:0000313" key="2">
    <source>
        <dbReference type="Proteomes" id="UP000066737"/>
    </source>
</evidence>
<sequence>MPASSGDDTDASAEAALSAAIDAADGDPECALCSKPADYFLYEPGSVQKFVCWEHVSPHSAAVDGEGQRPGRPVALSI</sequence>
<dbReference type="RefSeq" id="WP_059057408.1">
    <property type="nucleotide sequence ID" value="NZ_CEML01000001.1"/>
</dbReference>
<organism evidence="1 2">
    <name type="scientific">Halobacterium hubeiense</name>
    <dbReference type="NCBI Taxonomy" id="1407499"/>
    <lineage>
        <taxon>Archaea</taxon>
        <taxon>Methanobacteriati</taxon>
        <taxon>Methanobacteriota</taxon>
        <taxon>Stenosarchaea group</taxon>
        <taxon>Halobacteria</taxon>
        <taxon>Halobacteriales</taxon>
        <taxon>Halobacteriaceae</taxon>
        <taxon>Halobacterium</taxon>
    </lineage>
</organism>
<dbReference type="Proteomes" id="UP000066737">
    <property type="component" value="Chromosome I"/>
</dbReference>
<dbReference type="EMBL" id="LN831302">
    <property type="protein sequence ID" value="CQH59603.1"/>
    <property type="molecule type" value="Genomic_DNA"/>
</dbReference>
<proteinExistence type="predicted"/>
<dbReference type="AlphaFoldDB" id="A0A0U5H4Z6"/>
<gene>
    <name evidence="1" type="ORF">HHUB_3018</name>
</gene>
<dbReference type="OrthoDB" id="258414at2157"/>
<keyword evidence="2" id="KW-1185">Reference proteome</keyword>
<accession>A0A0U5H4Z6</accession>
<reference evidence="2" key="1">
    <citation type="journal article" date="2016" name="Environ. Microbiol.">
        <title>The complete genome of a viable archaeum isolated from 123-million-year-old rock salt.</title>
        <authorList>
            <person name="Jaakkola S.T."/>
            <person name="Pfeiffer F."/>
            <person name="Ravantti J.J."/>
            <person name="Guo Q."/>
            <person name="Liu Y."/>
            <person name="Chen X."/>
            <person name="Ma H."/>
            <person name="Yang C."/>
            <person name="Oksanen H.M."/>
            <person name="Bamford D.H."/>
        </authorList>
    </citation>
    <scope>NUCLEOTIDE SEQUENCE</scope>
    <source>
        <strain evidence="2">JI20-1</strain>
    </source>
</reference>
<evidence type="ECO:0000313" key="1">
    <source>
        <dbReference type="EMBL" id="CQH59603.1"/>
    </source>
</evidence>
<dbReference type="GeneID" id="26659641"/>
<dbReference type="KEGG" id="hhb:Hhub_3018"/>
<name>A0A0U5H4Z6_9EURY</name>
<protein>
    <submittedName>
        <fullName evidence="1">Uncharacterized protein</fullName>
    </submittedName>
</protein>
<dbReference type="STRING" id="1407499.HHUB_3018"/>